<dbReference type="AlphaFoldDB" id="A0A2D4FYB2"/>
<accession>A0A2D4FYB2</accession>
<protein>
    <submittedName>
        <fullName evidence="2">Uncharacterized protein</fullName>
    </submittedName>
</protein>
<dbReference type="EMBL" id="IACJ01097635">
    <property type="protein sequence ID" value="LAA52216.1"/>
    <property type="molecule type" value="Transcribed_RNA"/>
</dbReference>
<feature type="compositionally biased region" description="Polar residues" evidence="1">
    <location>
        <begin position="107"/>
        <end position="119"/>
    </location>
</feature>
<reference evidence="2" key="1">
    <citation type="submission" date="2017-07" db="EMBL/GenBank/DDBJ databases">
        <authorList>
            <person name="Mikheyev A."/>
            <person name="Grau M."/>
        </authorList>
    </citation>
    <scope>NUCLEOTIDE SEQUENCE</scope>
    <source>
        <tissue evidence="2">Venom_gland</tissue>
    </source>
</reference>
<proteinExistence type="predicted"/>
<name>A0A2D4FYB2_MICCO</name>
<sequence>MHKKVHFYGSGPSPRCSTTPRRTSVCSDEQRKQELFLWLDGNLSSTALTLSRCKTSLHSCGKSKATNSGTLHPLSCEGRSCNMRASNPLPCDPNLQSRNIWKPQRGGQKSPSAFRSRTG</sequence>
<reference evidence="2" key="2">
    <citation type="submission" date="2017-11" db="EMBL/GenBank/DDBJ databases">
        <title>Coralsnake Venomics: Analyses of Venom Gland Transcriptomes and Proteomes of Six Brazilian Taxa.</title>
        <authorList>
            <person name="Aird S.D."/>
            <person name="Jorge da Silva N."/>
            <person name="Qiu L."/>
            <person name="Villar-Briones A."/>
            <person name="Aparecida-Saddi V."/>
            <person name="Campos-Telles M.P."/>
            <person name="Grau M."/>
            <person name="Mikheyev A.S."/>
        </authorList>
    </citation>
    <scope>NUCLEOTIDE SEQUENCE</scope>
    <source>
        <tissue evidence="2">Venom_gland</tissue>
    </source>
</reference>
<feature type="compositionally biased region" description="Polar residues" evidence="1">
    <location>
        <begin position="15"/>
        <end position="24"/>
    </location>
</feature>
<feature type="region of interest" description="Disordered" evidence="1">
    <location>
        <begin position="92"/>
        <end position="119"/>
    </location>
</feature>
<feature type="region of interest" description="Disordered" evidence="1">
    <location>
        <begin position="1"/>
        <end position="24"/>
    </location>
</feature>
<evidence type="ECO:0000256" key="1">
    <source>
        <dbReference type="SAM" id="MobiDB-lite"/>
    </source>
</evidence>
<evidence type="ECO:0000313" key="2">
    <source>
        <dbReference type="EMBL" id="LAA52216.1"/>
    </source>
</evidence>
<organism evidence="2">
    <name type="scientific">Micrurus corallinus</name>
    <name type="common">Brazilian coral snake</name>
    <dbReference type="NCBI Taxonomy" id="54390"/>
    <lineage>
        <taxon>Eukaryota</taxon>
        <taxon>Metazoa</taxon>
        <taxon>Chordata</taxon>
        <taxon>Craniata</taxon>
        <taxon>Vertebrata</taxon>
        <taxon>Euteleostomi</taxon>
        <taxon>Lepidosauria</taxon>
        <taxon>Squamata</taxon>
        <taxon>Bifurcata</taxon>
        <taxon>Unidentata</taxon>
        <taxon>Episquamata</taxon>
        <taxon>Toxicofera</taxon>
        <taxon>Serpentes</taxon>
        <taxon>Colubroidea</taxon>
        <taxon>Elapidae</taxon>
        <taxon>Elapinae</taxon>
        <taxon>Micrurus</taxon>
    </lineage>
</organism>